<reference evidence="4" key="2">
    <citation type="submission" date="2023-02" db="EMBL/GenBank/DDBJ databases">
        <authorList>
            <consortium name="DOE Joint Genome Institute"/>
            <person name="Mondo S.J."/>
            <person name="Chang Y."/>
            <person name="Wang Y."/>
            <person name="Ahrendt S."/>
            <person name="Andreopoulos W."/>
            <person name="Barry K."/>
            <person name="Beard J."/>
            <person name="Benny G.L."/>
            <person name="Blankenship S."/>
            <person name="Bonito G."/>
            <person name="Cuomo C."/>
            <person name="Desiro A."/>
            <person name="Gervers K.A."/>
            <person name="Hundley H."/>
            <person name="Kuo A."/>
            <person name="LaButti K."/>
            <person name="Lang B.F."/>
            <person name="Lipzen A."/>
            <person name="O'Donnell K."/>
            <person name="Pangilinan J."/>
            <person name="Reynolds N."/>
            <person name="Sandor L."/>
            <person name="Smith M.W."/>
            <person name="Tsang A."/>
            <person name="Grigoriev I.V."/>
            <person name="Stajich J.E."/>
            <person name="Spatafora J.W."/>
        </authorList>
    </citation>
    <scope>NUCLEOTIDE SEQUENCE</scope>
    <source>
        <strain evidence="4">RSA 2281</strain>
    </source>
</reference>
<dbReference type="Pfam" id="PF01302">
    <property type="entry name" value="CAP_GLY"/>
    <property type="match status" value="1"/>
</dbReference>
<evidence type="ECO:0000259" key="3">
    <source>
        <dbReference type="PROSITE" id="PS50245"/>
    </source>
</evidence>
<sequence length="1038" mass="114968">MFTPPRKTLHSSLHKLLDCAQEYLADVCFHYPCGKIWAHRAIIVARAPNEFITTYLSELIQNKQNNNGDSLKLIDIEDPIIPYTTLQHLLRYWYTGEFLHATPSEQDTTMNSATGSSDVSSLSTLSLTSTQTSASLMTLSTIQSNTSQCEVPTPSSSDANNSNTYADIMKEIQDQEKRLGTALLFRSQNSSTATTTEGGNTTMTNKKKNHSSQQHPMEQLKADIATMYDHHEENKQLGQDDYNTSDVTLKLFSNPNANKTTTVTTASASPTLTTPIPAHQQFAVHRCILASQSSHFYAMFCKEFREASSSTVYLSSDIFSPTSFNVILRYYYTDTLQLPPGPANDTSPPHVESPHHQSLARKKYSLRLLHDAFRVADYLGDYDTVGRAILFAMAELCNHFKCTCHDCAALLPSMLWFSDKYKSHVSALRLNLIHIYSEPVHSLASLWSAPPFAILADSKTSDIVSDIVAQITANIKKQTAIQVLEALHLCLSRIRRHPPLSSSSSTTVSTMSSFHKQQPPVSTVQQILDNLVSHTVSMISDNFEFYCVEYPILLSCVDGIAVGSGLSVDFLEFLLTRVMQEGIHDRNAGELYQSIVRDLIGRQEMDQDKIVDNVLVEAYQQCVAYLANRWSHVKALGGFKKVEKDIMRRLSEDIEVPYRSLTKSTFETDLAALFGFKSRSTKSKKSEKVVESEYGAVRRNSAASLSYRRLSLLSLRSRRSHDSLATTRTTSSASNAAAITTISSTVTAPPNMLTNQQQQHHISSHHRDLLTTPLATTSIHHSTSSSPSLQELVRDTIQNNHHHTISHHPHTTTTASSSNGSRASSSSSLLTDALLPMEHSNSSNSPSMTTSSSTPVRSSSTPGQRPSRLRFELPTMPQRPSSAVSESGSNNGPVKILLQPRNKKKNKNKKNSNSNRRSHSPLRARLGWGSTSNSDASDDEEGQNRGSSTMMPVLGAKVELLRRPLPMRGTIKYIGQVQFAKGTYVGVELDERLGNNDGAYNDVRYFHTDQQRGAFCKLDDFKILSMPTTSSTSSSSRA</sequence>
<dbReference type="InterPro" id="IPR036859">
    <property type="entry name" value="CAP-Gly_dom_sf"/>
</dbReference>
<name>A0AAD5K8U7_9FUNG</name>
<proteinExistence type="predicted"/>
<keyword evidence="5" id="KW-1185">Reference proteome</keyword>
<evidence type="ECO:0008006" key="6">
    <source>
        <dbReference type="Google" id="ProtNLM"/>
    </source>
</evidence>
<evidence type="ECO:0000259" key="2">
    <source>
        <dbReference type="PROSITE" id="PS50097"/>
    </source>
</evidence>
<dbReference type="SMART" id="SM01052">
    <property type="entry name" value="CAP_GLY"/>
    <property type="match status" value="1"/>
</dbReference>
<evidence type="ECO:0000256" key="1">
    <source>
        <dbReference type="SAM" id="MobiDB-lite"/>
    </source>
</evidence>
<accession>A0AAD5K8U7</accession>
<feature type="region of interest" description="Disordered" evidence="1">
    <location>
        <begin position="188"/>
        <end position="216"/>
    </location>
</feature>
<feature type="domain" description="CAP-Gly" evidence="3">
    <location>
        <begin position="975"/>
        <end position="1017"/>
    </location>
</feature>
<dbReference type="CDD" id="cd18186">
    <property type="entry name" value="BTB_POZ_ZBTB_KLHL-like"/>
    <property type="match status" value="2"/>
</dbReference>
<feature type="domain" description="BTB" evidence="2">
    <location>
        <begin position="25"/>
        <end position="102"/>
    </location>
</feature>
<feature type="compositionally biased region" description="Basic residues" evidence="1">
    <location>
        <begin position="901"/>
        <end position="922"/>
    </location>
</feature>
<feature type="compositionally biased region" description="Low complexity" evidence="1">
    <location>
        <begin position="189"/>
        <end position="204"/>
    </location>
</feature>
<dbReference type="PANTHER" id="PTHR24413">
    <property type="entry name" value="SPECKLE-TYPE POZ PROTEIN"/>
    <property type="match status" value="1"/>
</dbReference>
<evidence type="ECO:0000313" key="4">
    <source>
        <dbReference type="EMBL" id="KAI9261588.1"/>
    </source>
</evidence>
<feature type="region of interest" description="Disordered" evidence="1">
    <location>
        <begin position="747"/>
        <end position="766"/>
    </location>
</feature>
<dbReference type="Pfam" id="PF00651">
    <property type="entry name" value="BTB"/>
    <property type="match status" value="1"/>
</dbReference>
<dbReference type="SUPFAM" id="SSF54695">
    <property type="entry name" value="POZ domain"/>
    <property type="match status" value="2"/>
</dbReference>
<dbReference type="InterPro" id="IPR000938">
    <property type="entry name" value="CAP-Gly_domain"/>
</dbReference>
<evidence type="ECO:0000313" key="5">
    <source>
        <dbReference type="Proteomes" id="UP001209540"/>
    </source>
</evidence>
<feature type="compositionally biased region" description="Low complexity" evidence="1">
    <location>
        <begin position="811"/>
        <end position="862"/>
    </location>
</feature>
<gene>
    <name evidence="4" type="ORF">BDA99DRAFT_511836</name>
</gene>
<dbReference type="AlphaFoldDB" id="A0AAD5K8U7"/>
<dbReference type="EMBL" id="JAIXMP010000015">
    <property type="protein sequence ID" value="KAI9261588.1"/>
    <property type="molecule type" value="Genomic_DNA"/>
</dbReference>
<dbReference type="SMART" id="SM00225">
    <property type="entry name" value="BTB"/>
    <property type="match status" value="1"/>
</dbReference>
<reference evidence="4" key="1">
    <citation type="journal article" date="2022" name="IScience">
        <title>Evolution of zygomycete secretomes and the origins of terrestrial fungal ecologies.</title>
        <authorList>
            <person name="Chang Y."/>
            <person name="Wang Y."/>
            <person name="Mondo S."/>
            <person name="Ahrendt S."/>
            <person name="Andreopoulos W."/>
            <person name="Barry K."/>
            <person name="Beard J."/>
            <person name="Benny G.L."/>
            <person name="Blankenship S."/>
            <person name="Bonito G."/>
            <person name="Cuomo C."/>
            <person name="Desiro A."/>
            <person name="Gervers K.A."/>
            <person name="Hundley H."/>
            <person name="Kuo A."/>
            <person name="LaButti K."/>
            <person name="Lang B.F."/>
            <person name="Lipzen A."/>
            <person name="O'Donnell K."/>
            <person name="Pangilinan J."/>
            <person name="Reynolds N."/>
            <person name="Sandor L."/>
            <person name="Smith M.E."/>
            <person name="Tsang A."/>
            <person name="Grigoriev I.V."/>
            <person name="Stajich J.E."/>
            <person name="Spatafora J.W."/>
        </authorList>
    </citation>
    <scope>NUCLEOTIDE SEQUENCE</scope>
    <source>
        <strain evidence="4">RSA 2281</strain>
    </source>
</reference>
<dbReference type="PROSITE" id="PS50097">
    <property type="entry name" value="BTB"/>
    <property type="match status" value="2"/>
</dbReference>
<comment type="caution">
    <text evidence="4">The sequence shown here is derived from an EMBL/GenBank/DDBJ whole genome shotgun (WGS) entry which is preliminary data.</text>
</comment>
<dbReference type="InterPro" id="IPR011333">
    <property type="entry name" value="SKP1/BTB/POZ_sf"/>
</dbReference>
<dbReference type="PROSITE" id="PS00845">
    <property type="entry name" value="CAP_GLY_1"/>
    <property type="match status" value="1"/>
</dbReference>
<dbReference type="Gene3D" id="2.30.30.190">
    <property type="entry name" value="CAP Gly-rich-like domain"/>
    <property type="match status" value="1"/>
</dbReference>
<feature type="domain" description="BTB" evidence="2">
    <location>
        <begin position="268"/>
        <end position="340"/>
    </location>
</feature>
<dbReference type="Gene3D" id="3.30.710.10">
    <property type="entry name" value="Potassium Channel Kv1.1, Chain A"/>
    <property type="match status" value="2"/>
</dbReference>
<feature type="region of interest" description="Disordered" evidence="1">
    <location>
        <begin position="802"/>
        <end position="949"/>
    </location>
</feature>
<dbReference type="InterPro" id="IPR000210">
    <property type="entry name" value="BTB/POZ_dom"/>
</dbReference>
<organism evidence="4 5">
    <name type="scientific">Phascolomyces articulosus</name>
    <dbReference type="NCBI Taxonomy" id="60185"/>
    <lineage>
        <taxon>Eukaryota</taxon>
        <taxon>Fungi</taxon>
        <taxon>Fungi incertae sedis</taxon>
        <taxon>Mucoromycota</taxon>
        <taxon>Mucoromycotina</taxon>
        <taxon>Mucoromycetes</taxon>
        <taxon>Mucorales</taxon>
        <taxon>Lichtheimiaceae</taxon>
        <taxon>Phascolomyces</taxon>
    </lineage>
</organism>
<dbReference type="Proteomes" id="UP001209540">
    <property type="component" value="Unassembled WGS sequence"/>
</dbReference>
<protein>
    <recommendedName>
        <fullName evidence="6">CAP-Gly domain-containing protein</fullName>
    </recommendedName>
</protein>
<dbReference type="SUPFAM" id="SSF74924">
    <property type="entry name" value="Cap-Gly domain"/>
    <property type="match status" value="1"/>
</dbReference>
<feature type="compositionally biased region" description="Polar residues" evidence="1">
    <location>
        <begin position="878"/>
        <end position="892"/>
    </location>
</feature>
<dbReference type="PROSITE" id="PS50245">
    <property type="entry name" value="CAP_GLY_2"/>
    <property type="match status" value="1"/>
</dbReference>